<dbReference type="RefSeq" id="WP_036098350.1">
    <property type="nucleotide sequence ID" value="NZ_AODF01000039.1"/>
</dbReference>
<accession>A0ABN0RBV9</accession>
<dbReference type="EMBL" id="AODF01000039">
    <property type="protein sequence ID" value="EUJ26127.1"/>
    <property type="molecule type" value="Genomic_DNA"/>
</dbReference>
<keyword evidence="1 2" id="KW-0732">Signal</keyword>
<sequence length="160" mass="17812">MKKRMFALILVVLVFSLGACSIDDPNKADEKPTYATKTVKNVDMKIKNVKRTEDGKGRHDMLRVNMKVTNHSNSKFGIGGGDFILKDKKAKKEYHVEPTANNIGTEVAVDKSAEGSVIFSIDKDASKKLELVYKPVVVKNSKTKAKELSKWTLTLPQKSE</sequence>
<evidence type="ECO:0000256" key="2">
    <source>
        <dbReference type="SAM" id="SignalP"/>
    </source>
</evidence>
<feature type="chain" id="PRO_5046215832" description="DUF4352 domain-containing protein" evidence="2">
    <location>
        <begin position="22"/>
        <end position="160"/>
    </location>
</feature>
<proteinExistence type="predicted"/>
<dbReference type="InterPro" id="IPR029050">
    <property type="entry name" value="Immunoprotect_excell_Ig-like"/>
</dbReference>
<reference evidence="4 5" key="1">
    <citation type="journal article" date="2014" name="Int. J. Syst. Evol. Microbiol.">
        <title>Listeria floridensis sp. nov., Listeria aquatica sp. nov., Listeria cornellensis sp. nov., Listeria riparia sp. nov. and Listeria grandensis sp. nov., from agricultural and natural environments.</title>
        <authorList>
            <person name="den Bakker H.C."/>
            <person name="Warchocki S."/>
            <person name="Wright E.M."/>
            <person name="Allred A.F."/>
            <person name="Ahlstrom C."/>
            <person name="Manuel C.S."/>
            <person name="Stasiewicz M.J."/>
            <person name="Burrell A."/>
            <person name="Roof S."/>
            <person name="Strawn L."/>
            <person name="Fortes E.D."/>
            <person name="Nightingale K.K."/>
            <person name="Kephart D."/>
            <person name="Wiedmann M."/>
        </authorList>
    </citation>
    <scope>NUCLEOTIDE SEQUENCE [LARGE SCALE GENOMIC DNA]</scope>
    <source>
        <strain evidence="4 5">FSL S10-1187</strain>
    </source>
</reference>
<dbReference type="Proteomes" id="UP000019249">
    <property type="component" value="Unassembled WGS sequence"/>
</dbReference>
<feature type="signal peptide" evidence="2">
    <location>
        <begin position="1"/>
        <end position="21"/>
    </location>
</feature>
<gene>
    <name evidence="4" type="ORF">MFLO_14272</name>
</gene>
<evidence type="ECO:0000259" key="3">
    <source>
        <dbReference type="Pfam" id="PF11611"/>
    </source>
</evidence>
<name>A0ABN0RBV9_9LIST</name>
<keyword evidence="5" id="KW-1185">Reference proteome</keyword>
<evidence type="ECO:0000313" key="4">
    <source>
        <dbReference type="EMBL" id="EUJ26127.1"/>
    </source>
</evidence>
<dbReference type="Pfam" id="PF11611">
    <property type="entry name" value="DUF4352"/>
    <property type="match status" value="1"/>
</dbReference>
<comment type="caution">
    <text evidence="4">The sequence shown here is derived from an EMBL/GenBank/DDBJ whole genome shotgun (WGS) entry which is preliminary data.</text>
</comment>
<protein>
    <recommendedName>
        <fullName evidence="3">DUF4352 domain-containing protein</fullName>
    </recommendedName>
</protein>
<dbReference type="InterPro" id="IPR029051">
    <property type="entry name" value="DUF4352"/>
</dbReference>
<organism evidence="4 5">
    <name type="scientific">Listeria floridensis FSL S10-1187</name>
    <dbReference type="NCBI Taxonomy" id="1265817"/>
    <lineage>
        <taxon>Bacteria</taxon>
        <taxon>Bacillati</taxon>
        <taxon>Bacillota</taxon>
        <taxon>Bacilli</taxon>
        <taxon>Bacillales</taxon>
        <taxon>Listeriaceae</taxon>
        <taxon>Listeria</taxon>
    </lineage>
</organism>
<dbReference type="PROSITE" id="PS51257">
    <property type="entry name" value="PROKAR_LIPOPROTEIN"/>
    <property type="match status" value="1"/>
</dbReference>
<evidence type="ECO:0000313" key="5">
    <source>
        <dbReference type="Proteomes" id="UP000019249"/>
    </source>
</evidence>
<feature type="domain" description="DUF4352" evidence="3">
    <location>
        <begin position="37"/>
        <end position="139"/>
    </location>
</feature>
<evidence type="ECO:0000256" key="1">
    <source>
        <dbReference type="ARBA" id="ARBA00022729"/>
    </source>
</evidence>
<dbReference type="Gene3D" id="2.60.40.1240">
    <property type="match status" value="1"/>
</dbReference>